<feature type="compositionally biased region" description="Basic and acidic residues" evidence="8">
    <location>
        <begin position="673"/>
        <end position="687"/>
    </location>
</feature>
<comment type="subcellular location">
    <subcellularLocation>
        <location evidence="1 7">Cytoplasm</location>
    </subcellularLocation>
</comment>
<keyword evidence="11" id="KW-1185">Reference proteome</keyword>
<dbReference type="InterPro" id="IPR025279">
    <property type="entry name" value="NST1"/>
</dbReference>
<keyword evidence="5 7" id="KW-0346">Stress response</keyword>
<dbReference type="PANTHER" id="PTHR15073:SF1">
    <property type="entry name" value="RETICULOCYTE-BINDING PROTEIN HOMOLOG 2A"/>
    <property type="match status" value="1"/>
</dbReference>
<dbReference type="PROSITE" id="PS50280">
    <property type="entry name" value="SET"/>
    <property type="match status" value="1"/>
</dbReference>
<dbReference type="Gene3D" id="2.170.270.10">
    <property type="entry name" value="SET domain"/>
    <property type="match status" value="1"/>
</dbReference>
<dbReference type="Proteomes" id="UP000232875">
    <property type="component" value="Unassembled WGS sequence"/>
</dbReference>
<dbReference type="GO" id="GO:0005737">
    <property type="term" value="C:cytoplasm"/>
    <property type="evidence" value="ECO:0007669"/>
    <property type="project" value="UniProtKB-SubCell"/>
</dbReference>
<dbReference type="GO" id="GO:0000226">
    <property type="term" value="P:microtubule cytoskeleton organization"/>
    <property type="evidence" value="ECO:0007669"/>
    <property type="project" value="TreeGrafter"/>
</dbReference>
<feature type="compositionally biased region" description="Basic and acidic residues" evidence="8">
    <location>
        <begin position="697"/>
        <end position="768"/>
    </location>
</feature>
<comment type="function">
    <text evidence="7">May act as a negative regulator of salt tolerance.</text>
</comment>
<evidence type="ECO:0000256" key="8">
    <source>
        <dbReference type="SAM" id="MobiDB-lite"/>
    </source>
</evidence>
<dbReference type="PANTHER" id="PTHR15073">
    <property type="entry name" value="MICROTUBULE-ASSOCIATED PROTEIN"/>
    <property type="match status" value="1"/>
</dbReference>
<reference evidence="10 11" key="1">
    <citation type="submission" date="2017-10" db="EMBL/GenBank/DDBJ databases">
        <title>A novel species of cold-tolerant Malassezia isolated from bats.</title>
        <authorList>
            <person name="Lorch J.M."/>
            <person name="Palmer J.M."/>
            <person name="Vanderwolf K.J."/>
            <person name="Schmidt K.Z."/>
            <person name="Verant M.L."/>
            <person name="Weller T.J."/>
            <person name="Blehert D.S."/>
        </authorList>
    </citation>
    <scope>NUCLEOTIDE SEQUENCE [LARGE SCALE GENOMIC DNA]</scope>
    <source>
        <strain evidence="10 11">NWHC:44797-103</strain>
    </source>
</reference>
<dbReference type="InterPro" id="IPR051483">
    <property type="entry name" value="MAP7_domain-containing"/>
</dbReference>
<evidence type="ECO:0000256" key="4">
    <source>
        <dbReference type="ARBA" id="ARBA00022490"/>
    </source>
</evidence>
<dbReference type="SUPFAM" id="SSF82199">
    <property type="entry name" value="SET domain"/>
    <property type="match status" value="1"/>
</dbReference>
<feature type="region of interest" description="Disordered" evidence="8">
    <location>
        <begin position="181"/>
        <end position="202"/>
    </location>
</feature>
<accession>A0A2N1JFT8</accession>
<evidence type="ECO:0000256" key="2">
    <source>
        <dbReference type="ARBA" id="ARBA00007112"/>
    </source>
</evidence>
<feature type="region of interest" description="Disordered" evidence="8">
    <location>
        <begin position="240"/>
        <end position="308"/>
    </location>
</feature>
<evidence type="ECO:0000256" key="5">
    <source>
        <dbReference type="ARBA" id="ARBA00023016"/>
    </source>
</evidence>
<feature type="domain" description="SET" evidence="9">
    <location>
        <begin position="1143"/>
        <end position="1393"/>
    </location>
</feature>
<dbReference type="STRING" id="2020962.A0A2N1JFT8"/>
<feature type="region of interest" description="Disordered" evidence="8">
    <location>
        <begin position="929"/>
        <end position="955"/>
    </location>
</feature>
<dbReference type="InterPro" id="IPR001214">
    <property type="entry name" value="SET_dom"/>
</dbReference>
<evidence type="ECO:0000313" key="10">
    <source>
        <dbReference type="EMBL" id="PKI85396.1"/>
    </source>
</evidence>
<feature type="compositionally biased region" description="Basic and acidic residues" evidence="8">
    <location>
        <begin position="776"/>
        <end position="835"/>
    </location>
</feature>
<dbReference type="Pfam" id="PF00856">
    <property type="entry name" value="SET"/>
    <property type="match status" value="1"/>
</dbReference>
<organism evidence="10 11">
    <name type="scientific">Malassezia vespertilionis</name>
    <dbReference type="NCBI Taxonomy" id="2020962"/>
    <lineage>
        <taxon>Eukaryota</taxon>
        <taxon>Fungi</taxon>
        <taxon>Dikarya</taxon>
        <taxon>Basidiomycota</taxon>
        <taxon>Ustilaginomycotina</taxon>
        <taxon>Malasseziomycetes</taxon>
        <taxon>Malasseziales</taxon>
        <taxon>Malasseziaceae</taxon>
        <taxon>Malassezia</taxon>
    </lineage>
</organism>
<evidence type="ECO:0000256" key="1">
    <source>
        <dbReference type="ARBA" id="ARBA00004496"/>
    </source>
</evidence>
<evidence type="ECO:0000256" key="6">
    <source>
        <dbReference type="ARBA" id="ARBA00023054"/>
    </source>
</evidence>
<dbReference type="InterPro" id="IPR046341">
    <property type="entry name" value="SET_dom_sf"/>
</dbReference>
<feature type="compositionally biased region" description="Pro residues" evidence="8">
    <location>
        <begin position="271"/>
        <end position="288"/>
    </location>
</feature>
<keyword evidence="6 7" id="KW-0175">Coiled coil</keyword>
<evidence type="ECO:0000256" key="3">
    <source>
        <dbReference type="ARBA" id="ARBA00020733"/>
    </source>
</evidence>
<gene>
    <name evidence="10" type="ORF">MVES_000236</name>
</gene>
<dbReference type="EMBL" id="KZ454987">
    <property type="protein sequence ID" value="PKI85396.1"/>
    <property type="molecule type" value="Genomic_DNA"/>
</dbReference>
<dbReference type="GO" id="GO:0015630">
    <property type="term" value="C:microtubule cytoskeleton"/>
    <property type="evidence" value="ECO:0007669"/>
    <property type="project" value="TreeGrafter"/>
</dbReference>
<comment type="similarity">
    <text evidence="2 7">Belongs to the NST1 family.</text>
</comment>
<evidence type="ECO:0000256" key="7">
    <source>
        <dbReference type="RuleBase" id="RU049441"/>
    </source>
</evidence>
<evidence type="ECO:0000259" key="9">
    <source>
        <dbReference type="PROSITE" id="PS50280"/>
    </source>
</evidence>
<feature type="compositionally biased region" description="Basic residues" evidence="8">
    <location>
        <begin position="244"/>
        <end position="254"/>
    </location>
</feature>
<sequence length="1419" mass="156986">MSKAPRADDTPVSATQTPWAPVPTAPASPVLPHTPTTTASAKKKKKKTKRADDGALDDAPSTLVASKQVQRDLIIAASELSQRVRKDPQGLSDDESYWASLPAHLRTFIRNALPLGQLEQGENGTIPRHAPAQAMIAVAQQLAQASQASQRGMSGHGTNTLPLDPAIFADAPVFADLPVESEAPRGGLRPSPGMQATAVPGENGFGSVVLVDELDEDDPDFDHDYASDDALDDALAGMKELAPKKKKNRKKKKGTPGADTLASTKSFSPGPLAPAPPVRPPLIPPPMPIRSRPSGTSAPPSARAAGKLPMAVRPARPAAPPRHAPLPPRHAPRIAQAAQRAFFPPHMPSAAPPASGSGLTISNAEERDRIRDFWQNLSHRERKRLVESEQQAVLRKLKDVMRHACACKVCMRKRIAIDNKLDELYTLYYDALESHAQQYKKHIASNGEDQAPSGPGPFPGSVALDRNGGVLGANLLVSRETHGNSPLDMAPMSRMGFAIQNPELREIVAQQHAENMYDDEYEDDPALDDELDMDMDLYSDTMRRRHGAHESGQCHGSDCYCINSMLTVKGILTVADDLSGNEAQKLILMMEQLAEKHVHSIALDEALDVERDEFDPSDDEELTPGEQQEQGWRMFQIFAARILEHRVLQEYREMVAKERQLQLLRELEEEESNEKAREAKRAKENQRKKDKRKQLRLQKEEERLRKEQEKAAEEAALHAEQEKEREERRQKLEAERRAKEEEKARRAQEERERLQRERQLADERERKVHERRKKEVAKEEREERERERLVQARFEKERHEKERLEQERLEQERLEQSRLEQSRLEQSRLEKERLEQSPLRASAADMARVSTGKTASTTLNGPNGPTVSGHDLWSDEPWQAPIAPFGMMQGSGQMPFYPEPVNATTHALNRMHLEPTNAVRMPNKHDFGLASRAPRAAPGPIERPRRSMADDLGIPRPEGILGSAALGDDELIEPRHARRAVPNAAPIGSAYVPPVSSPSYTYSSPWQAPSRTAYGMNPPFSQAPGTRPWNAANSWEQARHPFEQSEFGGASEDGAGNAYGAGGSRPNVPSDDEIIAAAKPALTSAQVPGIAKLHAALAQEHNWVLSEKRLKKVVTSAGLRKDTSQRKPWVPVSHIDEAVPLPDSVETRYFDPVKGRGLVAKHAIAKGDTIFVEDAYCAAPPPSALKDMLHGTLFYEILQQYQWHSVHAVARMLARLLLTGTNAPPPSISRTTGATVQGVLSKEAPATFAETHKHLEAYATVSELERRARNPGWATESGSFTLALREAHTRLQRALDPRQEELPKRFPVAASKLPELAELLSWDTFLRMLGRANLNMESHGGLYLVHSQLNHDCDPNVGIRHMPSRGGVRYATRVTAIAKRDIPAGEELVINDAFDAEAAAAAAHSDGDLAQEMRTALGL</sequence>
<dbReference type="OrthoDB" id="438641at2759"/>
<proteinExistence type="inferred from homology"/>
<keyword evidence="4 7" id="KW-0963">Cytoplasm</keyword>
<dbReference type="Pfam" id="PF13945">
    <property type="entry name" value="NST1"/>
    <property type="match status" value="1"/>
</dbReference>
<protein>
    <recommendedName>
        <fullName evidence="3 7">Stress response protein NST1</fullName>
    </recommendedName>
</protein>
<name>A0A2N1JFT8_9BASI</name>
<feature type="region of interest" description="Disordered" evidence="8">
    <location>
        <begin position="668"/>
        <end position="847"/>
    </location>
</feature>
<evidence type="ECO:0000313" key="11">
    <source>
        <dbReference type="Proteomes" id="UP000232875"/>
    </source>
</evidence>
<feature type="region of interest" description="Disordered" evidence="8">
    <location>
        <begin position="1"/>
        <end position="63"/>
    </location>
</feature>